<sequence length="275" mass="30042">MSKFGRALSYKARLYCAYFSLGVQGLGAPYGTRYPHRTLPFAYALTDNVQMVNDLRRLWGALPGPGVVELPARVEAADEGTFLARLEARRLKAGQRSPQRRWLWVSRVESFKGTSILAKIAPTLPNDQFELFGPISGSLPDLGLTAPNIRHCGILSDIASSDFSTYDGFLFTSLFEGMPNVVLEMSQHAIPMALADVGGLRGTLSDASVMFVRHGQTVEESAANYVSALEGIGNLTTLELLVMVETARAQVLRRHSPTAYHDNVARIFSYGASDV</sequence>
<dbReference type="EMBL" id="JADJOT010000003">
    <property type="protein sequence ID" value="MBK7953299.1"/>
    <property type="molecule type" value="Genomic_DNA"/>
</dbReference>
<dbReference type="Proteomes" id="UP000706151">
    <property type="component" value="Unassembled WGS sequence"/>
</dbReference>
<gene>
    <name evidence="1" type="ORF">IPK02_04570</name>
</gene>
<evidence type="ECO:0000313" key="1">
    <source>
        <dbReference type="EMBL" id="MBK7953299.1"/>
    </source>
</evidence>
<reference evidence="1 2" key="1">
    <citation type="submission" date="2020-10" db="EMBL/GenBank/DDBJ databases">
        <title>Connecting structure to function with the recovery of over 1000 high-quality activated sludge metagenome-assembled genomes encoding full-length rRNA genes using long-read sequencing.</title>
        <authorList>
            <person name="Singleton C.M."/>
            <person name="Petriglieri F."/>
            <person name="Kristensen J.M."/>
            <person name="Kirkegaard R.H."/>
            <person name="Michaelsen T.Y."/>
            <person name="Andersen M.H."/>
            <person name="Karst S.M."/>
            <person name="Dueholm M.S."/>
            <person name="Nielsen P.H."/>
            <person name="Albertsen M."/>
        </authorList>
    </citation>
    <scope>NUCLEOTIDE SEQUENCE [LARGE SCALE GENOMIC DNA]</scope>
    <source>
        <strain evidence="1">Fred_18-Q3-R57-64_BAT3C.720</strain>
    </source>
</reference>
<protein>
    <submittedName>
        <fullName evidence="1">Glycosyltransferase</fullName>
    </submittedName>
</protein>
<dbReference type="AlphaFoldDB" id="A0A935T8J2"/>
<organism evidence="1 2">
    <name type="scientific">Candidatus Accumulibacter affinis</name>
    <dbReference type="NCBI Taxonomy" id="2954384"/>
    <lineage>
        <taxon>Bacteria</taxon>
        <taxon>Pseudomonadati</taxon>
        <taxon>Pseudomonadota</taxon>
        <taxon>Betaproteobacteria</taxon>
        <taxon>Candidatus Accumulibacter</taxon>
    </lineage>
</organism>
<dbReference type="Gene3D" id="3.40.50.2000">
    <property type="entry name" value="Glycogen Phosphorylase B"/>
    <property type="match status" value="1"/>
</dbReference>
<dbReference type="Pfam" id="PF13692">
    <property type="entry name" value="Glyco_trans_1_4"/>
    <property type="match status" value="1"/>
</dbReference>
<evidence type="ECO:0000313" key="2">
    <source>
        <dbReference type="Proteomes" id="UP000706151"/>
    </source>
</evidence>
<name>A0A935T8J2_9PROT</name>
<dbReference type="SUPFAM" id="SSF53756">
    <property type="entry name" value="UDP-Glycosyltransferase/glycogen phosphorylase"/>
    <property type="match status" value="1"/>
</dbReference>
<accession>A0A935T8J2</accession>
<comment type="caution">
    <text evidence="1">The sequence shown here is derived from an EMBL/GenBank/DDBJ whole genome shotgun (WGS) entry which is preliminary data.</text>
</comment>
<proteinExistence type="predicted"/>